<dbReference type="OrthoDB" id="1113844at2"/>
<evidence type="ECO:0000313" key="2">
    <source>
        <dbReference type="EMBL" id="SMG09308.1"/>
    </source>
</evidence>
<keyword evidence="2" id="KW-0456">Lyase</keyword>
<dbReference type="STRING" id="188872.SAMN03080602_00423"/>
<evidence type="ECO:0000313" key="3">
    <source>
        <dbReference type="Proteomes" id="UP000193420"/>
    </source>
</evidence>
<dbReference type="GO" id="GO:0005975">
    <property type="term" value="P:carbohydrate metabolic process"/>
    <property type="evidence" value="ECO:0007669"/>
    <property type="project" value="UniProtKB-ARBA"/>
</dbReference>
<dbReference type="RefSeq" id="WP_085496617.1">
    <property type="nucleotide sequence ID" value="NZ_FXAO01000001.1"/>
</dbReference>
<feature type="domain" description="Alginate lyase 2" evidence="1">
    <location>
        <begin position="383"/>
        <end position="654"/>
    </location>
</feature>
<dbReference type="InterPro" id="IPR014895">
    <property type="entry name" value="Alginate_lyase_2"/>
</dbReference>
<dbReference type="PROSITE" id="PS51257">
    <property type="entry name" value="PROKAR_LIPOPROTEIN"/>
    <property type="match status" value="1"/>
</dbReference>
<dbReference type="SUPFAM" id="SSF49899">
    <property type="entry name" value="Concanavalin A-like lectins/glucanases"/>
    <property type="match status" value="2"/>
</dbReference>
<proteinExistence type="predicted"/>
<dbReference type="Proteomes" id="UP000193420">
    <property type="component" value="Unassembled WGS sequence"/>
</dbReference>
<gene>
    <name evidence="2" type="ORF">SAMN03080602_00423</name>
</gene>
<dbReference type="EMBL" id="FXAO01000001">
    <property type="protein sequence ID" value="SMG09308.1"/>
    <property type="molecule type" value="Genomic_DNA"/>
</dbReference>
<organism evidence="2 3">
    <name type="scientific">Arenibacter troitsensis</name>
    <dbReference type="NCBI Taxonomy" id="188872"/>
    <lineage>
        <taxon>Bacteria</taxon>
        <taxon>Pseudomonadati</taxon>
        <taxon>Bacteroidota</taxon>
        <taxon>Flavobacteriia</taxon>
        <taxon>Flavobacteriales</taxon>
        <taxon>Flavobacteriaceae</taxon>
        <taxon>Arenibacter</taxon>
    </lineage>
</organism>
<dbReference type="InterPro" id="IPR013320">
    <property type="entry name" value="ConA-like_dom_sf"/>
</dbReference>
<reference evidence="3" key="1">
    <citation type="submission" date="2017-04" db="EMBL/GenBank/DDBJ databases">
        <authorList>
            <person name="Varghese N."/>
            <person name="Submissions S."/>
        </authorList>
    </citation>
    <scope>NUCLEOTIDE SEQUENCE [LARGE SCALE GENOMIC DNA]</scope>
    <source>
        <strain evidence="3">DSM 19835</strain>
    </source>
</reference>
<evidence type="ECO:0000259" key="1">
    <source>
        <dbReference type="Pfam" id="PF08787"/>
    </source>
</evidence>
<protein>
    <submittedName>
        <fullName evidence="2">Alginate lyase</fullName>
    </submittedName>
</protein>
<feature type="domain" description="Alginate lyase 2" evidence="1">
    <location>
        <begin position="56"/>
        <end position="350"/>
    </location>
</feature>
<dbReference type="Gene3D" id="2.60.120.200">
    <property type="match status" value="2"/>
</dbReference>
<dbReference type="Pfam" id="PF08787">
    <property type="entry name" value="Alginate_lyase2"/>
    <property type="match status" value="2"/>
</dbReference>
<sequence length="684" mass="76985">MNFKIFNSVSVHYLFMMSTILLFVGCKENKKQESTDISENAAIGRSPNEIIPFFQHWNLILGDGSNVGQAIDYENKNFFYTASDDQGDWVVFKTPNAGNTHGTSNNTRTELAQLKKWTPMTDATMKATLKVMNVSTTGDARVASTYSVVVGQIHSADGHENEPLKIFYKKFPGHEKGSVFWHYEINTAGDDNSKRWDYSYPIWGYDFSVVGTDENTYPPEPVDGIALGEEFTYEVVIKEGMMYLTFTSEGHETKKFTKNLISSEYANRSDMPEQTKKLFVPIGQDGLERKEAYTGEGLFFKLGTYNQTNGKDPKINKVWCSGAETHGGDLQKQYADGNYAEVWFKSADITISDDAISNAGYFEANDGLSTKTVYPNEVILFMDKFKILLGDGKEVEDITQFEHKDFFFTVIDGTRRWVVYKTPNSGVTSKNSSNTRTELHEKREWLPEEGGKLTGTCKVMQVSISGDARVAASYSTVVGQIHSGEGHENEPLKIFYKKFPGHTKGSVFWNYEINPVGDDNSGRWEHSYAVWGNDMSVIGKGKSDFPAEPKNGIELGEEFSYEVNVYKGIMYLTFKSENHETKTFTKNLISSEYVKKSDFPEQMKQLFAPIGQDAVERATAYSGELNYFKQGAYNQTNGKNPEANMVWFSGAETYGGDIAKQYENGCYTEVWFREATVGQGTPPK</sequence>
<name>A0A1X7I516_9FLAO</name>
<accession>A0A1X7I516</accession>
<dbReference type="AlphaFoldDB" id="A0A1X7I516"/>
<dbReference type="GO" id="GO:0004553">
    <property type="term" value="F:hydrolase activity, hydrolyzing O-glycosyl compounds"/>
    <property type="evidence" value="ECO:0007669"/>
    <property type="project" value="UniProtKB-ARBA"/>
</dbReference>
<keyword evidence="3" id="KW-1185">Reference proteome</keyword>
<dbReference type="GO" id="GO:0016829">
    <property type="term" value="F:lyase activity"/>
    <property type="evidence" value="ECO:0007669"/>
    <property type="project" value="UniProtKB-KW"/>
</dbReference>